<reference evidence="2 4" key="1">
    <citation type="submission" date="2015-03" db="EMBL/GenBank/DDBJ databases">
        <authorList>
            <person name="Murphy D."/>
        </authorList>
    </citation>
    <scope>NUCLEOTIDE SEQUENCE [LARGE SCALE GENOMIC DNA]</scope>
    <source>
        <strain evidence="2 4">SMRU1708</strain>
    </source>
</reference>
<proteinExistence type="predicted"/>
<accession>A0A0U0NTG6</accession>
<keyword evidence="1" id="KW-0472">Membrane</keyword>
<sequence>MNAEDKFRELENENKLLKLHNKELENEIQNGWKFWIWVAVPILGLIYAIIQKIF</sequence>
<organism evidence="2 4">
    <name type="scientific">Streptococcus pneumoniae</name>
    <dbReference type="NCBI Taxonomy" id="1313"/>
    <lineage>
        <taxon>Bacteria</taxon>
        <taxon>Bacillati</taxon>
        <taxon>Bacillota</taxon>
        <taxon>Bacilli</taxon>
        <taxon>Lactobacillales</taxon>
        <taxon>Streptococcaceae</taxon>
        <taxon>Streptococcus</taxon>
    </lineage>
</organism>
<evidence type="ECO:0000313" key="2">
    <source>
        <dbReference type="EMBL" id="COR85737.1"/>
    </source>
</evidence>
<evidence type="ECO:0000313" key="3">
    <source>
        <dbReference type="EMBL" id="VRI37323.1"/>
    </source>
</evidence>
<name>A0A0U0NTG6_STREE</name>
<feature type="transmembrane region" description="Helical" evidence="1">
    <location>
        <begin position="34"/>
        <end position="50"/>
    </location>
</feature>
<evidence type="ECO:0000313" key="5">
    <source>
        <dbReference type="Proteomes" id="UP000304540"/>
    </source>
</evidence>
<gene>
    <name evidence="2" type="ORF">ERS021218_01842</name>
    <name evidence="3" type="ORF">SAMEA3381574_01628</name>
</gene>
<dbReference type="Proteomes" id="UP000046095">
    <property type="component" value="Unassembled WGS sequence"/>
</dbReference>
<protein>
    <submittedName>
        <fullName evidence="2">Uncharacterized protein</fullName>
    </submittedName>
</protein>
<dbReference type="Proteomes" id="UP000304540">
    <property type="component" value="Unassembled WGS sequence"/>
</dbReference>
<dbReference type="EMBL" id="CRVC01000027">
    <property type="protein sequence ID" value="COR85737.1"/>
    <property type="molecule type" value="Genomic_DNA"/>
</dbReference>
<dbReference type="PATRIC" id="fig|1313.5272.peg.217"/>
<reference evidence="3 5" key="2">
    <citation type="submission" date="2019-04" db="EMBL/GenBank/DDBJ databases">
        <authorList>
            <consortium name="Pathogen Informatics"/>
        </authorList>
    </citation>
    <scope>NUCLEOTIDE SEQUENCE [LARGE SCALE GENOMIC DNA]</scope>
    <source>
        <strain evidence="3 5">GPSC232</strain>
    </source>
</reference>
<evidence type="ECO:0000256" key="1">
    <source>
        <dbReference type="SAM" id="Phobius"/>
    </source>
</evidence>
<dbReference type="AlphaFoldDB" id="A0A0U0NTG6"/>
<keyword evidence="1" id="KW-1133">Transmembrane helix</keyword>
<dbReference type="EMBL" id="CABABW010000016">
    <property type="protein sequence ID" value="VRI37323.1"/>
    <property type="molecule type" value="Genomic_DNA"/>
</dbReference>
<keyword evidence="1" id="KW-0812">Transmembrane</keyword>
<evidence type="ECO:0000313" key="4">
    <source>
        <dbReference type="Proteomes" id="UP000046095"/>
    </source>
</evidence>